<dbReference type="InterPro" id="IPR011711">
    <property type="entry name" value="GntR_C"/>
</dbReference>
<protein>
    <submittedName>
        <fullName evidence="5">GntR family transcriptional regulator</fullName>
    </submittedName>
</protein>
<dbReference type="SMART" id="SM00345">
    <property type="entry name" value="HTH_GNTR"/>
    <property type="match status" value="1"/>
</dbReference>
<dbReference type="InterPro" id="IPR036388">
    <property type="entry name" value="WH-like_DNA-bd_sf"/>
</dbReference>
<dbReference type="PANTHER" id="PTHR43537:SF5">
    <property type="entry name" value="UXU OPERON TRANSCRIPTIONAL REGULATOR"/>
    <property type="match status" value="1"/>
</dbReference>
<name>A0A255G9V8_9ACTN</name>
<feature type="domain" description="HTH gntR-type" evidence="4">
    <location>
        <begin position="27"/>
        <end position="95"/>
    </location>
</feature>
<keyword evidence="2" id="KW-0238">DNA-binding</keyword>
<dbReference type="InterPro" id="IPR008920">
    <property type="entry name" value="TF_FadR/GntR_C"/>
</dbReference>
<evidence type="ECO:0000313" key="5">
    <source>
        <dbReference type="EMBL" id="OYO12679.1"/>
    </source>
</evidence>
<dbReference type="PROSITE" id="PS50949">
    <property type="entry name" value="HTH_GNTR"/>
    <property type="match status" value="1"/>
</dbReference>
<dbReference type="RefSeq" id="WP_094405803.1">
    <property type="nucleotide sequence ID" value="NZ_NMVO01000014.1"/>
</dbReference>
<dbReference type="InterPro" id="IPR000524">
    <property type="entry name" value="Tscrpt_reg_HTH_GntR"/>
</dbReference>
<dbReference type="Gene3D" id="1.20.120.530">
    <property type="entry name" value="GntR ligand-binding domain-like"/>
    <property type="match status" value="1"/>
</dbReference>
<sequence length="259" mass="28678">MVRVKNVDGVEIWEPLRRLTERPEGEPVSADEIAGHIEQLIVTACLTEGTRLPSERDLVQLTGTSRPTVSQAIRILVVKGLVESRRGSGAYVRRKPEFSLAASVDLMLNLNQQSVGQLADLRLWLETVGITRAIEVGSKDEVAAGERALEEMIANAGDTAAWMSADTHFHATLVRAGHNPYLSSIYESIHETLINYEYRSWISDGTVPKWLQPAAINGIVALHTPILDAVRNRDEEAGRIAVLHHHYVMAQHLQLASRD</sequence>
<organism evidence="5 6">
    <name type="scientific">Enemella evansiae</name>
    <dbReference type="NCBI Taxonomy" id="2016499"/>
    <lineage>
        <taxon>Bacteria</taxon>
        <taxon>Bacillati</taxon>
        <taxon>Actinomycetota</taxon>
        <taxon>Actinomycetes</taxon>
        <taxon>Propionibacteriales</taxon>
        <taxon>Propionibacteriaceae</taxon>
        <taxon>Enemella</taxon>
    </lineage>
</organism>
<dbReference type="Pfam" id="PF07729">
    <property type="entry name" value="FCD"/>
    <property type="match status" value="1"/>
</dbReference>
<dbReference type="Pfam" id="PF00392">
    <property type="entry name" value="GntR"/>
    <property type="match status" value="1"/>
</dbReference>
<dbReference type="GO" id="GO:0003677">
    <property type="term" value="F:DNA binding"/>
    <property type="evidence" value="ECO:0007669"/>
    <property type="project" value="UniProtKB-KW"/>
</dbReference>
<gene>
    <name evidence="5" type="ORF">CGZ94_12250</name>
</gene>
<dbReference type="EMBL" id="NMVO01000014">
    <property type="protein sequence ID" value="OYO12679.1"/>
    <property type="molecule type" value="Genomic_DNA"/>
</dbReference>
<dbReference type="Gene3D" id="1.10.10.10">
    <property type="entry name" value="Winged helix-like DNA-binding domain superfamily/Winged helix DNA-binding domain"/>
    <property type="match status" value="1"/>
</dbReference>
<dbReference type="SUPFAM" id="SSF48008">
    <property type="entry name" value="GntR ligand-binding domain-like"/>
    <property type="match status" value="1"/>
</dbReference>
<dbReference type="InterPro" id="IPR036390">
    <property type="entry name" value="WH_DNA-bd_sf"/>
</dbReference>
<evidence type="ECO:0000256" key="3">
    <source>
        <dbReference type="ARBA" id="ARBA00023163"/>
    </source>
</evidence>
<keyword evidence="1" id="KW-0805">Transcription regulation</keyword>
<keyword evidence="6" id="KW-1185">Reference proteome</keyword>
<proteinExistence type="predicted"/>
<evidence type="ECO:0000313" key="6">
    <source>
        <dbReference type="Proteomes" id="UP000215896"/>
    </source>
</evidence>
<dbReference type="GO" id="GO:0003700">
    <property type="term" value="F:DNA-binding transcription factor activity"/>
    <property type="evidence" value="ECO:0007669"/>
    <property type="project" value="InterPro"/>
</dbReference>
<reference evidence="5 6" key="1">
    <citation type="submission" date="2017-07" db="EMBL/GenBank/DDBJ databases">
        <title>Draft whole genome sequences of clinical Proprionibacteriaceae strains.</title>
        <authorList>
            <person name="Bernier A.-M."/>
            <person name="Bernard K."/>
            <person name="Domingo M.-C."/>
        </authorList>
    </citation>
    <scope>NUCLEOTIDE SEQUENCE [LARGE SCALE GENOMIC DNA]</scope>
    <source>
        <strain evidence="5 6">NML 030167</strain>
    </source>
</reference>
<evidence type="ECO:0000259" key="4">
    <source>
        <dbReference type="PROSITE" id="PS50949"/>
    </source>
</evidence>
<keyword evidence="3" id="KW-0804">Transcription</keyword>
<comment type="caution">
    <text evidence="5">The sequence shown here is derived from an EMBL/GenBank/DDBJ whole genome shotgun (WGS) entry which is preliminary data.</text>
</comment>
<evidence type="ECO:0000256" key="2">
    <source>
        <dbReference type="ARBA" id="ARBA00023125"/>
    </source>
</evidence>
<dbReference type="CDD" id="cd07377">
    <property type="entry name" value="WHTH_GntR"/>
    <property type="match status" value="1"/>
</dbReference>
<dbReference type="AlphaFoldDB" id="A0A255G9V8"/>
<dbReference type="SUPFAM" id="SSF46785">
    <property type="entry name" value="Winged helix' DNA-binding domain"/>
    <property type="match status" value="1"/>
</dbReference>
<accession>A0A255G9V8</accession>
<dbReference type="PRINTS" id="PR00035">
    <property type="entry name" value="HTHGNTR"/>
</dbReference>
<dbReference type="Proteomes" id="UP000215896">
    <property type="component" value="Unassembled WGS sequence"/>
</dbReference>
<evidence type="ECO:0000256" key="1">
    <source>
        <dbReference type="ARBA" id="ARBA00023015"/>
    </source>
</evidence>
<dbReference type="PANTHER" id="PTHR43537">
    <property type="entry name" value="TRANSCRIPTIONAL REGULATOR, GNTR FAMILY"/>
    <property type="match status" value="1"/>
</dbReference>
<dbReference type="SMART" id="SM00895">
    <property type="entry name" value="FCD"/>
    <property type="match status" value="1"/>
</dbReference>
<dbReference type="OrthoDB" id="8584262at2"/>